<dbReference type="EMBL" id="DSLA01000092">
    <property type="protein sequence ID" value="HEH35630.1"/>
    <property type="molecule type" value="Genomic_DNA"/>
</dbReference>
<proteinExistence type="predicted"/>
<feature type="domain" description="Cas12f1-like TNB" evidence="2">
    <location>
        <begin position="23"/>
        <end position="59"/>
    </location>
</feature>
<name>A0A7J2TJ51_ARCFL</name>
<reference evidence="3" key="1">
    <citation type="journal article" date="2020" name="mSystems">
        <title>Genome- and Community-Level Interaction Insights into Carbon Utilization and Element Cycling Functions of Hydrothermarchaeota in Hydrothermal Sediment.</title>
        <authorList>
            <person name="Zhou Z."/>
            <person name="Liu Y."/>
            <person name="Xu W."/>
            <person name="Pan J."/>
            <person name="Luo Z.H."/>
            <person name="Li M."/>
        </authorList>
    </citation>
    <scope>NUCLEOTIDE SEQUENCE [LARGE SCALE GENOMIC DNA]</scope>
    <source>
        <strain evidence="3">SpSt-26</strain>
    </source>
</reference>
<comment type="caution">
    <text evidence="3">The sequence shown here is derived from an EMBL/GenBank/DDBJ whole genome shotgun (WGS) entry which is preliminary data.</text>
</comment>
<gene>
    <name evidence="3" type="ORF">ENP88_05710</name>
</gene>
<dbReference type="AlphaFoldDB" id="A0A7J2TJ51"/>
<sequence length="89" mass="9822">MEKGEGRSAKSEQLDSDLHSSSFGKLQFFIEYKARFEGLLFEYVNPQSNSGLCPICGEKLAQSALDESGWRIGAALDLNGLKTKAYKSK</sequence>
<dbReference type="InterPro" id="IPR010095">
    <property type="entry name" value="Cas12f1-like_TNB"/>
</dbReference>
<dbReference type="SUPFAM" id="SSF75712">
    <property type="entry name" value="Rad50 coiled-coil Zn hook"/>
    <property type="match status" value="1"/>
</dbReference>
<organism evidence="3">
    <name type="scientific">Archaeoglobus fulgidus</name>
    <dbReference type="NCBI Taxonomy" id="2234"/>
    <lineage>
        <taxon>Archaea</taxon>
        <taxon>Methanobacteriati</taxon>
        <taxon>Methanobacteriota</taxon>
        <taxon>Archaeoglobi</taxon>
        <taxon>Archaeoglobales</taxon>
        <taxon>Archaeoglobaceae</taxon>
        <taxon>Archaeoglobus</taxon>
    </lineage>
</organism>
<dbReference type="Pfam" id="PF07282">
    <property type="entry name" value="Cas12f1-like_TNB"/>
    <property type="match status" value="1"/>
</dbReference>
<evidence type="ECO:0000259" key="2">
    <source>
        <dbReference type="Pfam" id="PF07282"/>
    </source>
</evidence>
<keyword evidence="1" id="KW-0238">DNA-binding</keyword>
<evidence type="ECO:0000313" key="3">
    <source>
        <dbReference type="EMBL" id="HEH35630.1"/>
    </source>
</evidence>
<evidence type="ECO:0000256" key="1">
    <source>
        <dbReference type="ARBA" id="ARBA00023125"/>
    </source>
</evidence>
<accession>A0A7J2TJ51</accession>
<protein>
    <recommendedName>
        <fullName evidence="2">Cas12f1-like TNB domain-containing protein</fullName>
    </recommendedName>
</protein>
<dbReference type="GO" id="GO:0003677">
    <property type="term" value="F:DNA binding"/>
    <property type="evidence" value="ECO:0007669"/>
    <property type="project" value="UniProtKB-KW"/>
</dbReference>